<accession>A0ABT1P0J0</accession>
<keyword evidence="6" id="KW-0479">Metal-binding</keyword>
<evidence type="ECO:0000313" key="14">
    <source>
        <dbReference type="EMBL" id="MCQ3828649.1"/>
    </source>
</evidence>
<dbReference type="InterPro" id="IPR029052">
    <property type="entry name" value="Metallo-depent_PP-like"/>
</dbReference>
<evidence type="ECO:0000256" key="6">
    <source>
        <dbReference type="ARBA" id="ARBA00022723"/>
    </source>
</evidence>
<gene>
    <name evidence="14" type="ORF">HXX02_04275</name>
</gene>
<evidence type="ECO:0000256" key="5">
    <source>
        <dbReference type="ARBA" id="ARBA00006654"/>
    </source>
</evidence>
<dbReference type="Gene3D" id="3.90.780.10">
    <property type="entry name" value="5'-Nucleotidase, C-terminal domain"/>
    <property type="match status" value="1"/>
</dbReference>
<dbReference type="InterPro" id="IPR008334">
    <property type="entry name" value="5'-Nucleotdase_C"/>
</dbReference>
<dbReference type="InterPro" id="IPR041827">
    <property type="entry name" value="CpdB_N"/>
</dbReference>
<dbReference type="SUPFAM" id="SSF55816">
    <property type="entry name" value="5'-nucleotidase (syn. UDP-sugar hydrolase), C-terminal domain"/>
    <property type="match status" value="1"/>
</dbReference>
<keyword evidence="15" id="KW-1185">Reference proteome</keyword>
<dbReference type="NCBIfam" id="NF006938">
    <property type="entry name" value="PRK09420.1"/>
    <property type="match status" value="1"/>
</dbReference>
<evidence type="ECO:0000256" key="4">
    <source>
        <dbReference type="ARBA" id="ARBA00004196"/>
    </source>
</evidence>
<proteinExistence type="inferred from homology"/>
<evidence type="ECO:0000256" key="2">
    <source>
        <dbReference type="ARBA" id="ARBA00001730"/>
    </source>
</evidence>
<dbReference type="InterPro" id="IPR004843">
    <property type="entry name" value="Calcineurin-like_PHP"/>
</dbReference>
<comment type="caution">
    <text evidence="14">The sequence shown here is derived from an EMBL/GenBank/DDBJ whole genome shotgun (WGS) entry which is preliminary data.</text>
</comment>
<comment type="catalytic activity">
    <reaction evidence="2">
        <text>a nucleoside 2',3'-cyclic phosphate + H2O = a nucleoside 3'-phosphate + H(+)</text>
        <dbReference type="Rhea" id="RHEA:19621"/>
        <dbReference type="ChEBI" id="CHEBI:15377"/>
        <dbReference type="ChEBI" id="CHEBI:15378"/>
        <dbReference type="ChEBI" id="CHEBI:66949"/>
        <dbReference type="ChEBI" id="CHEBI:66954"/>
        <dbReference type="EC" id="3.1.4.16"/>
    </reaction>
</comment>
<dbReference type="PRINTS" id="PR01607">
    <property type="entry name" value="APYRASEFAMLY"/>
</dbReference>
<dbReference type="PANTHER" id="PTHR11575">
    <property type="entry name" value="5'-NUCLEOTIDASE-RELATED"/>
    <property type="match status" value="1"/>
</dbReference>
<dbReference type="InterPro" id="IPR006179">
    <property type="entry name" value="5_nucleotidase/apyrase"/>
</dbReference>
<evidence type="ECO:0000256" key="10">
    <source>
        <dbReference type="ARBA" id="ARBA00023268"/>
    </source>
</evidence>
<dbReference type="Gene3D" id="3.60.21.10">
    <property type="match status" value="1"/>
</dbReference>
<comment type="similarity">
    <text evidence="5 11">Belongs to the 5'-nucleotidase family.</text>
</comment>
<dbReference type="RefSeq" id="WP_255873475.1">
    <property type="nucleotide sequence ID" value="NZ_JACASI010000013.1"/>
</dbReference>
<keyword evidence="8 11" id="KW-0547">Nucleotide-binding</keyword>
<keyword evidence="7" id="KW-0732">Signal</keyword>
<evidence type="ECO:0000256" key="8">
    <source>
        <dbReference type="ARBA" id="ARBA00022741"/>
    </source>
</evidence>
<dbReference type="PANTHER" id="PTHR11575:SF6">
    <property type="entry name" value="2',3'-CYCLIC-NUCLEOTIDE 2'-PHOSPHODIESTERASE_3'-NUCLEOTIDASE"/>
    <property type="match status" value="1"/>
</dbReference>
<evidence type="ECO:0000259" key="12">
    <source>
        <dbReference type="Pfam" id="PF00149"/>
    </source>
</evidence>
<protein>
    <submittedName>
        <fullName evidence="14">Bifunctional 2',3'-cyclic-nucleotide 2'-phosphodiesterase/3'-nucleotidase</fullName>
    </submittedName>
</protein>
<evidence type="ECO:0000256" key="3">
    <source>
        <dbReference type="ARBA" id="ARBA00001968"/>
    </source>
</evidence>
<evidence type="ECO:0000313" key="15">
    <source>
        <dbReference type="Proteomes" id="UP001205566"/>
    </source>
</evidence>
<feature type="domain" description="Calcineurin-like phosphoesterase" evidence="12">
    <location>
        <begin position="52"/>
        <end position="297"/>
    </location>
</feature>
<keyword evidence="10" id="KW-0511">Multifunctional enzyme</keyword>
<evidence type="ECO:0000256" key="11">
    <source>
        <dbReference type="RuleBase" id="RU362119"/>
    </source>
</evidence>
<dbReference type="Pfam" id="PF00149">
    <property type="entry name" value="Metallophos"/>
    <property type="match status" value="1"/>
</dbReference>
<feature type="domain" description="5'-Nucleotidase C-terminal" evidence="13">
    <location>
        <begin position="394"/>
        <end position="589"/>
    </location>
</feature>
<comment type="cofactor">
    <cofactor evidence="3">
        <name>a divalent metal cation</name>
        <dbReference type="ChEBI" id="CHEBI:60240"/>
    </cofactor>
</comment>
<comment type="subcellular location">
    <subcellularLocation>
        <location evidence="4">Cell envelope</location>
    </subcellularLocation>
</comment>
<dbReference type="EMBL" id="JACASI010000013">
    <property type="protein sequence ID" value="MCQ3828649.1"/>
    <property type="molecule type" value="Genomic_DNA"/>
</dbReference>
<evidence type="ECO:0000259" key="13">
    <source>
        <dbReference type="Pfam" id="PF02872"/>
    </source>
</evidence>
<dbReference type="InterPro" id="IPR036907">
    <property type="entry name" value="5'-Nucleotdase_C_sf"/>
</dbReference>
<reference evidence="14" key="1">
    <citation type="thesis" date="2020" institute="Technische Universitat Dresden" country="Dresden, Germany">
        <title>The Agarolytic System of Microbulbifer elongatus PORT2, Isolated from Batu Karas, Pangandaran West Java Indonesia.</title>
        <authorList>
            <person name="Anggraeni S.R."/>
        </authorList>
    </citation>
    <scope>NUCLEOTIDE SEQUENCE</scope>
    <source>
        <strain evidence="14">PORT2</strain>
    </source>
</reference>
<dbReference type="Proteomes" id="UP001205566">
    <property type="component" value="Unassembled WGS sequence"/>
</dbReference>
<dbReference type="CDD" id="cd07410">
    <property type="entry name" value="MPP_CpdB_N"/>
    <property type="match status" value="1"/>
</dbReference>
<dbReference type="Pfam" id="PF02872">
    <property type="entry name" value="5_nucleotid_C"/>
    <property type="match status" value="1"/>
</dbReference>
<keyword evidence="9 11" id="KW-0378">Hydrolase</keyword>
<comment type="catalytic activity">
    <reaction evidence="1">
        <text>a ribonucleoside 3'-phosphate + H2O = a ribonucleoside + phosphate</text>
        <dbReference type="Rhea" id="RHEA:10144"/>
        <dbReference type="ChEBI" id="CHEBI:13197"/>
        <dbReference type="ChEBI" id="CHEBI:15377"/>
        <dbReference type="ChEBI" id="CHEBI:18254"/>
        <dbReference type="ChEBI" id="CHEBI:43474"/>
        <dbReference type="EC" id="3.1.3.6"/>
    </reaction>
</comment>
<dbReference type="SUPFAM" id="SSF56300">
    <property type="entry name" value="Metallo-dependent phosphatases"/>
    <property type="match status" value="1"/>
</dbReference>
<organism evidence="14 15">
    <name type="scientific">Microbulbifer elongatus</name>
    <dbReference type="NCBI Taxonomy" id="86173"/>
    <lineage>
        <taxon>Bacteria</taxon>
        <taxon>Pseudomonadati</taxon>
        <taxon>Pseudomonadota</taxon>
        <taxon>Gammaproteobacteria</taxon>
        <taxon>Cellvibrionales</taxon>
        <taxon>Microbulbiferaceae</taxon>
        <taxon>Microbulbifer</taxon>
    </lineage>
</organism>
<dbReference type="InterPro" id="IPR006146">
    <property type="entry name" value="5'-Nucleotdase_CS"/>
</dbReference>
<evidence type="ECO:0000256" key="9">
    <source>
        <dbReference type="ARBA" id="ARBA00022801"/>
    </source>
</evidence>
<dbReference type="PROSITE" id="PS00785">
    <property type="entry name" value="5_NUCLEOTIDASE_1"/>
    <property type="match status" value="1"/>
</dbReference>
<sequence length="687" mass="75539">MNFLNPSIKKYTFRRTLCGGLIALLAGCSDNHSGASSPFSEVDGETVQVDLRLMETTDLHAHVMGYNYYRDAEDPKVGLVRTASLIRRARAELEYPQNSALVDNGDLIQGSPMGDWRQSDGIAEGEVHPVFKVMNALQYDVANYGNHEFNYGLEFLAESVNDANFPYISANIFVDDGDTDDGNDRLYFEPYRLIEKTLRDRNGKVRQITIGFIGFVPPQIMQWDKSKLEGRVKTRDIRAMAERFVPEMRAQGADIVVAIPHSGISTRVYDARNLEANSSWHLAEVPGIDAILFGHSHLLFPSQQFAGVPGVDIEAGTIKGVPAVMPGYWGSHLGVIDLVLDYDIGADTWMVAGSTVSTPAIFVEGAPAVEPDGDLQTLVSQDHRATIDYMNQPIGESTDDIFSFLALVKDDPTIQIVNDAQRWYVEQLIRGDVNLQHLPVLSAAAPFKVCDRDGICAEEGSFTVVPKGTVKVKNAADLYVYPNTLVAVKVSGAELAQWLECAASQFNQIDTASSARQELVNFAGFPSFNFDVIDGVSYQIDVTQPARYSRSCVQVSNGERIVNLQYQGQDVSADDQFLVATNNYRAGGGMFAGTGEAHIVIESPDTNRQVLANYIRANSPVTPAADGNWSFVPVADNENLEIVFRAPDTERVAQFIAAQLPKARLLEVNPRREAVYRMDLSVTSGEE</sequence>
<evidence type="ECO:0000256" key="1">
    <source>
        <dbReference type="ARBA" id="ARBA00000527"/>
    </source>
</evidence>
<evidence type="ECO:0000256" key="7">
    <source>
        <dbReference type="ARBA" id="ARBA00022729"/>
    </source>
</evidence>
<name>A0ABT1P0J0_9GAMM</name>